<evidence type="ECO:0000256" key="3">
    <source>
        <dbReference type="ARBA" id="ARBA00023315"/>
    </source>
</evidence>
<keyword evidence="2" id="KW-0808">Transferase</keyword>
<keyword evidence="4" id="KW-1133">Transmembrane helix</keyword>
<protein>
    <submittedName>
        <fullName evidence="6">1-acyl-sn-glycerol-3-phosphate acyltransferase</fullName>
    </submittedName>
</protein>
<dbReference type="Pfam" id="PF01553">
    <property type="entry name" value="Acyltransferase"/>
    <property type="match status" value="1"/>
</dbReference>
<comment type="caution">
    <text evidence="6">The sequence shown here is derived from an EMBL/GenBank/DDBJ whole genome shotgun (WGS) entry which is preliminary data.</text>
</comment>
<dbReference type="RefSeq" id="WP_310321164.1">
    <property type="nucleotide sequence ID" value="NZ_JAVDWU010000011.1"/>
</dbReference>
<accession>A0ABU1WTC4</accession>
<keyword evidence="7" id="KW-1185">Reference proteome</keyword>
<dbReference type="InterPro" id="IPR002123">
    <property type="entry name" value="Plipid/glycerol_acylTrfase"/>
</dbReference>
<proteinExistence type="predicted"/>
<dbReference type="Proteomes" id="UP001265700">
    <property type="component" value="Unassembled WGS sequence"/>
</dbReference>
<sequence length="274" mass="29997">MTESRRPSLLWRAYEVLAMGIGLGGLAVLCLLWLPFAMLLYPLLPKRAGQALGRHAISLIARAYLWLLKWVCACRFDLRELDRLQGDAPLIVAANHPSLLDAVLILSRLPNAVCVMKASLMDNVLFGSGARLARYIRNHAPVEMVLGAREELRGGAQLIIFPEGTRTTDFPVGPCLPGTALIAARAGVPVQTVLIEFSTPYLGKAWPLFRPPELPLRCRVRLGRRFDPPTDVRAFTLELEAYFRAELSELPVAAAATALSEMPPCPKPPAAISS</sequence>
<feature type="domain" description="Phospholipid/glycerol acyltransferase" evidence="5">
    <location>
        <begin position="90"/>
        <end position="198"/>
    </location>
</feature>
<evidence type="ECO:0000256" key="2">
    <source>
        <dbReference type="ARBA" id="ARBA00022679"/>
    </source>
</evidence>
<reference evidence="6 7" key="1">
    <citation type="submission" date="2023-07" db="EMBL/GenBank/DDBJ databases">
        <title>Sorghum-associated microbial communities from plants grown in Nebraska, USA.</title>
        <authorList>
            <person name="Schachtman D."/>
        </authorList>
    </citation>
    <scope>NUCLEOTIDE SEQUENCE [LARGE SCALE GENOMIC DNA]</scope>
    <source>
        <strain evidence="6 7">4249</strain>
    </source>
</reference>
<comment type="pathway">
    <text evidence="1">Lipid metabolism.</text>
</comment>
<keyword evidence="4" id="KW-0472">Membrane</keyword>
<keyword evidence="3 6" id="KW-0012">Acyltransferase</keyword>
<dbReference type="EMBL" id="JAVDWU010000011">
    <property type="protein sequence ID" value="MDR7152444.1"/>
    <property type="molecule type" value="Genomic_DNA"/>
</dbReference>
<dbReference type="PANTHER" id="PTHR10434:SF66">
    <property type="entry name" value="PHOSPHOLIPID_GLYCEROL ACYLTRANSFERASE DOMAIN-CONTAINING PROTEIN"/>
    <property type="match status" value="1"/>
</dbReference>
<evidence type="ECO:0000256" key="4">
    <source>
        <dbReference type="SAM" id="Phobius"/>
    </source>
</evidence>
<evidence type="ECO:0000259" key="5">
    <source>
        <dbReference type="SMART" id="SM00563"/>
    </source>
</evidence>
<evidence type="ECO:0000313" key="6">
    <source>
        <dbReference type="EMBL" id="MDR7152444.1"/>
    </source>
</evidence>
<organism evidence="6 7">
    <name type="scientific">Hydrogenophaga palleronii</name>
    <dbReference type="NCBI Taxonomy" id="65655"/>
    <lineage>
        <taxon>Bacteria</taxon>
        <taxon>Pseudomonadati</taxon>
        <taxon>Pseudomonadota</taxon>
        <taxon>Betaproteobacteria</taxon>
        <taxon>Burkholderiales</taxon>
        <taxon>Comamonadaceae</taxon>
        <taxon>Hydrogenophaga</taxon>
    </lineage>
</organism>
<dbReference type="GO" id="GO:0016746">
    <property type="term" value="F:acyltransferase activity"/>
    <property type="evidence" value="ECO:0007669"/>
    <property type="project" value="UniProtKB-KW"/>
</dbReference>
<gene>
    <name evidence="6" type="ORF">J2W49_004420</name>
</gene>
<keyword evidence="4" id="KW-0812">Transmembrane</keyword>
<feature type="transmembrane region" description="Helical" evidence="4">
    <location>
        <begin position="20"/>
        <end position="44"/>
    </location>
</feature>
<dbReference type="SMART" id="SM00563">
    <property type="entry name" value="PlsC"/>
    <property type="match status" value="1"/>
</dbReference>
<name>A0ABU1WTC4_9BURK</name>
<evidence type="ECO:0000313" key="7">
    <source>
        <dbReference type="Proteomes" id="UP001265700"/>
    </source>
</evidence>
<dbReference type="CDD" id="cd07989">
    <property type="entry name" value="LPLAT_AGPAT-like"/>
    <property type="match status" value="1"/>
</dbReference>
<dbReference type="PANTHER" id="PTHR10434">
    <property type="entry name" value="1-ACYL-SN-GLYCEROL-3-PHOSPHATE ACYLTRANSFERASE"/>
    <property type="match status" value="1"/>
</dbReference>
<dbReference type="SUPFAM" id="SSF69593">
    <property type="entry name" value="Glycerol-3-phosphate (1)-acyltransferase"/>
    <property type="match status" value="1"/>
</dbReference>
<evidence type="ECO:0000256" key="1">
    <source>
        <dbReference type="ARBA" id="ARBA00005189"/>
    </source>
</evidence>